<dbReference type="EMBL" id="AEPE02000005">
    <property type="protein sequence ID" value="EFZ36580.1"/>
    <property type="molecule type" value="Genomic_DNA"/>
</dbReference>
<keyword evidence="2" id="KW-1185">Reference proteome</keyword>
<keyword evidence="1" id="KW-0449">Lipoprotein</keyword>
<dbReference type="PROSITE" id="PS51257">
    <property type="entry name" value="PROKAR_LIPOPROTEIN"/>
    <property type="match status" value="1"/>
</dbReference>
<sequence>MKRVDFTILTLIILIILSACNEKIAYDKYNHTPIAGWEKNDTLSFDISHIAKEGRYHSDLGLRINGAYPFMRLSLIVEQTVYPDKRVKIDTINCRLIDENGIAKGQGVNYYQYNFPVSELYLKQGDSIHVNIRHDMQREILPGISDIGFMLTAY</sequence>
<dbReference type="InterPro" id="IPR020018">
    <property type="entry name" value="Motility-assoc_lipoprot_GldH"/>
</dbReference>
<dbReference type="HOGENOM" id="CLU_109250_1_0_10"/>
<dbReference type="Proteomes" id="UP000005580">
    <property type="component" value="Unassembled WGS sequence"/>
</dbReference>
<name>E7RQP2_9BACT</name>
<reference evidence="1" key="1">
    <citation type="submission" date="2011-01" db="EMBL/GenBank/DDBJ databases">
        <authorList>
            <person name="Muzny D."/>
            <person name="Qin X."/>
            <person name="Buhay C."/>
            <person name="Dugan-Rocha S."/>
            <person name="Ding Y."/>
            <person name="Chen G."/>
            <person name="Hawes A."/>
            <person name="Holder M."/>
            <person name="Jhangiani S."/>
            <person name="Johnson A."/>
            <person name="Khan Z."/>
            <person name="Li Z."/>
            <person name="Liu W."/>
            <person name="Liu X."/>
            <person name="Perez L."/>
            <person name="Shen H."/>
            <person name="Wang Q."/>
            <person name="Watt J."/>
            <person name="Xi L."/>
            <person name="Xin Y."/>
            <person name="Zhou J."/>
            <person name="Deng J."/>
            <person name="Jiang H."/>
            <person name="Liu Y."/>
            <person name="Qu J."/>
            <person name="Song X.-Z."/>
            <person name="Zhang L."/>
            <person name="Villasana D."/>
            <person name="Johnson A."/>
            <person name="Liu J."/>
            <person name="Liyanage D."/>
            <person name="Lorensuhewa L."/>
            <person name="Robinson T."/>
            <person name="Song A."/>
            <person name="Song B.-B."/>
            <person name="Dinh H."/>
            <person name="Thornton R."/>
            <person name="Coyle M."/>
            <person name="Francisco L."/>
            <person name="Jackson L."/>
            <person name="Javaid M."/>
            <person name="Korchina V."/>
            <person name="Kovar C."/>
            <person name="Mata R."/>
            <person name="Mathew T."/>
            <person name="Ngo R."/>
            <person name="Nguyen L."/>
            <person name="Nguyen N."/>
            <person name="Okwuonu G."/>
            <person name="Ongeri F."/>
            <person name="Pham C."/>
            <person name="Simmons D."/>
            <person name="Wilczek-Boney K."/>
            <person name="Hale W."/>
            <person name="Jakkamsetti A."/>
            <person name="Pham P."/>
            <person name="Ruth R."/>
            <person name="San Lucas F."/>
            <person name="Warren J."/>
            <person name="Zhang J."/>
            <person name="Zhao Z."/>
            <person name="Zhou C."/>
            <person name="Zhu D."/>
            <person name="Lee S."/>
            <person name="Bess C."/>
            <person name="Blankenburg K."/>
            <person name="Forbes L."/>
            <person name="Fu Q."/>
            <person name="Gubbala S."/>
            <person name="Hirani K."/>
            <person name="Jayaseelan J.C."/>
            <person name="Lara F."/>
            <person name="Munidasa M."/>
            <person name="Palculict T."/>
            <person name="Patil S."/>
            <person name="Pu L.-L."/>
            <person name="Saada N."/>
            <person name="Tang L."/>
            <person name="Weissenberger G."/>
            <person name="Zhu Y."/>
            <person name="Hemphill L."/>
            <person name="Shang Y."/>
            <person name="Youmans B."/>
            <person name="Ayvaz T."/>
            <person name="Ross M."/>
            <person name="Santibanez J."/>
            <person name="Aqrawi P."/>
            <person name="Gross S."/>
            <person name="Joshi V."/>
            <person name="Fowler G."/>
            <person name="Nazareth L."/>
            <person name="Reid J."/>
            <person name="Worley K."/>
            <person name="Petrosino J."/>
            <person name="Highlander S."/>
            <person name="Gibbs R."/>
        </authorList>
    </citation>
    <scope>NUCLEOTIDE SEQUENCE [LARGE SCALE GENOMIC DNA]</scope>
    <source>
        <strain evidence="1">ATCC 33269</strain>
    </source>
</reference>
<dbReference type="NCBIfam" id="TIGR03511">
    <property type="entry name" value="GldH_lipo"/>
    <property type="match status" value="1"/>
</dbReference>
<comment type="caution">
    <text evidence="1">The sequence shown here is derived from an EMBL/GenBank/DDBJ whole genome shotgun (WGS) entry which is preliminary data.</text>
</comment>
<dbReference type="AlphaFoldDB" id="E7RQP2"/>
<dbReference type="Pfam" id="PF14109">
    <property type="entry name" value="GldH_lipo"/>
    <property type="match status" value="1"/>
</dbReference>
<evidence type="ECO:0000313" key="2">
    <source>
        <dbReference type="Proteomes" id="UP000005580"/>
    </source>
</evidence>
<gene>
    <name evidence="1" type="primary">gldH</name>
    <name evidence="1" type="ORF">HMPREF0663_11493</name>
</gene>
<organism evidence="1 2">
    <name type="scientific">Hoylesella oralis ATCC 33269</name>
    <dbReference type="NCBI Taxonomy" id="873533"/>
    <lineage>
        <taxon>Bacteria</taxon>
        <taxon>Pseudomonadati</taxon>
        <taxon>Bacteroidota</taxon>
        <taxon>Bacteroidia</taxon>
        <taxon>Bacteroidales</taxon>
        <taxon>Prevotellaceae</taxon>
        <taxon>Hoylesella</taxon>
    </lineage>
</organism>
<protein>
    <submittedName>
        <fullName evidence="1">Gliding motility-associated lipoprotein GldH</fullName>
    </submittedName>
</protein>
<evidence type="ECO:0000313" key="1">
    <source>
        <dbReference type="EMBL" id="EFZ36580.1"/>
    </source>
</evidence>
<accession>E7RQP2</accession>
<dbReference type="STRING" id="28134.SAMN05444288_2073"/>
<dbReference type="RefSeq" id="WP_004369635.1">
    <property type="nucleotide sequence ID" value="NZ_GL833119.1"/>
</dbReference>
<dbReference type="eggNOG" id="ENOG503344Y">
    <property type="taxonomic scope" value="Bacteria"/>
</dbReference>
<proteinExistence type="predicted"/>